<feature type="chain" id="PRO_5013132855" evidence="6">
    <location>
        <begin position="25"/>
        <end position="740"/>
    </location>
</feature>
<accession>A0A1M5BPW1</accession>
<dbReference type="SUPFAM" id="SSF48452">
    <property type="entry name" value="TPR-like"/>
    <property type="match status" value="1"/>
</dbReference>
<evidence type="ECO:0000256" key="1">
    <source>
        <dbReference type="ARBA" id="ARBA00004442"/>
    </source>
</evidence>
<evidence type="ECO:0000313" key="9">
    <source>
        <dbReference type="Proteomes" id="UP000184164"/>
    </source>
</evidence>
<name>A0A1M5BPW1_9BACT</name>
<dbReference type="EMBL" id="FQUM01000005">
    <property type="protein sequence ID" value="SHF44633.1"/>
    <property type="molecule type" value="Genomic_DNA"/>
</dbReference>
<dbReference type="Gene3D" id="2.60.40.3620">
    <property type="match status" value="2"/>
</dbReference>
<evidence type="ECO:0000259" key="7">
    <source>
        <dbReference type="Pfam" id="PF07980"/>
    </source>
</evidence>
<organism evidence="8 9">
    <name type="scientific">Mariniphaga anaerophila</name>
    <dbReference type="NCBI Taxonomy" id="1484053"/>
    <lineage>
        <taxon>Bacteria</taxon>
        <taxon>Pseudomonadati</taxon>
        <taxon>Bacteroidota</taxon>
        <taxon>Bacteroidia</taxon>
        <taxon>Marinilabiliales</taxon>
        <taxon>Prolixibacteraceae</taxon>
        <taxon>Mariniphaga</taxon>
    </lineage>
</organism>
<protein>
    <submittedName>
        <fullName evidence="8">Starch-binding associating with outer membrane</fullName>
    </submittedName>
</protein>
<evidence type="ECO:0000256" key="3">
    <source>
        <dbReference type="ARBA" id="ARBA00022729"/>
    </source>
</evidence>
<evidence type="ECO:0000256" key="5">
    <source>
        <dbReference type="ARBA" id="ARBA00023237"/>
    </source>
</evidence>
<dbReference type="GO" id="GO:0009279">
    <property type="term" value="C:cell outer membrane"/>
    <property type="evidence" value="ECO:0007669"/>
    <property type="project" value="UniProtKB-SubCell"/>
</dbReference>
<keyword evidence="9" id="KW-1185">Reference proteome</keyword>
<keyword evidence="4" id="KW-0472">Membrane</keyword>
<dbReference type="Pfam" id="PF07980">
    <property type="entry name" value="SusD_RagB"/>
    <property type="match status" value="1"/>
</dbReference>
<keyword evidence="3 6" id="KW-0732">Signal</keyword>
<evidence type="ECO:0000256" key="4">
    <source>
        <dbReference type="ARBA" id="ARBA00023136"/>
    </source>
</evidence>
<dbReference type="AlphaFoldDB" id="A0A1M5BPW1"/>
<feature type="domain" description="RagB/SusD" evidence="7">
    <location>
        <begin position="567"/>
        <end position="740"/>
    </location>
</feature>
<dbReference type="CDD" id="cd12967">
    <property type="entry name" value="CBM_SusE-F_like_u1"/>
    <property type="match status" value="1"/>
</dbReference>
<dbReference type="RefSeq" id="WP_073002157.1">
    <property type="nucleotide sequence ID" value="NZ_FQUM01000005.1"/>
</dbReference>
<dbReference type="Gene3D" id="1.25.40.890">
    <property type="match status" value="1"/>
</dbReference>
<dbReference type="PROSITE" id="PS51257">
    <property type="entry name" value="PROKAR_LIPOPROTEIN"/>
    <property type="match status" value="1"/>
</dbReference>
<evidence type="ECO:0000256" key="6">
    <source>
        <dbReference type="SAM" id="SignalP"/>
    </source>
</evidence>
<evidence type="ECO:0000313" key="8">
    <source>
        <dbReference type="EMBL" id="SHF44633.1"/>
    </source>
</evidence>
<dbReference type="CDD" id="cd12956">
    <property type="entry name" value="CBM_SusE-F_like"/>
    <property type="match status" value="1"/>
</dbReference>
<evidence type="ECO:0000256" key="2">
    <source>
        <dbReference type="ARBA" id="ARBA00006275"/>
    </source>
</evidence>
<dbReference type="STRING" id="1484053.SAMN05444274_105254"/>
<sequence>MKTRIYNILIAVGLAGLVTFSSCINDLDTIPLDKDEVTSEYVYSNPENYKKVLAKLYAGLAVSGQEGPAGMNDLSGLDEGFGQYLRAYWYAQELSSDEAVMAWNDGNLRDYQEMDWSSNNEYISNMYYRVFYQISLTNEFIRETSPEKLSDRGIDETYRTDIEMYRKEARFLRALSYWHAIDMFGNVPFVTEKDEVGSFFPEQISRAELFDYVETELLDIESQLSAPGQVEYGRADQAAVWTLLAKLYLNAEVYINQSKYTECLTYCNKILNAGYSLEPEYEHLFMADNHKSNEIIFPITQDGNYTKTYGGVTFIIKASVGGNMDPDMFGIDGGWAGARTTKQFVGKFLDLNTLKSARIPLKSVADYPVIYVPGGYQDDSGYSENEWAPETAPTLASVNSDNNYEGYIYFAEDNSQFKFTEGPNWDANWGDNNADGILEESGSNLVIPEAGMYKINVNLNNYSYTAVKTNWGLIGDATPGGWDNSTPMEFDAETKVWSVIAELGSGSFKFRANDKWDINLGDNDADGILEYEGSNMAISESGKYLITLYLGTPDYTYSIERYSSDGRNLLYSDGQTLDIDNMFEFTNGYAVGKFKNVTSDGQTGSNIEFVDTDFPLFRLADVYLMYAEAVLRGGTGGDAATALSYVNMLRERAYGDQGGNITAADLTLDFILDERGREFYWEAQRRTDLIRFGKFTGGDYLWEWKGAVKEGRSIDDKFNIFPIPASDVIANPNLTQNTGY</sequence>
<dbReference type="OrthoDB" id="5694214at2"/>
<proteinExistence type="inferred from homology"/>
<feature type="signal peptide" evidence="6">
    <location>
        <begin position="1"/>
        <end position="24"/>
    </location>
</feature>
<dbReference type="InterPro" id="IPR012944">
    <property type="entry name" value="SusD_RagB_dom"/>
</dbReference>
<dbReference type="InterPro" id="IPR011990">
    <property type="entry name" value="TPR-like_helical_dom_sf"/>
</dbReference>
<dbReference type="GO" id="GO:2001070">
    <property type="term" value="F:starch binding"/>
    <property type="evidence" value="ECO:0007669"/>
    <property type="project" value="InterPro"/>
</dbReference>
<dbReference type="Gene3D" id="1.25.40.10">
    <property type="entry name" value="Tetratricopeptide repeat domain"/>
    <property type="match status" value="2"/>
</dbReference>
<comment type="subcellular location">
    <subcellularLocation>
        <location evidence="1">Cell outer membrane</location>
    </subcellularLocation>
</comment>
<gene>
    <name evidence="8" type="ORF">SAMN05444274_105254</name>
</gene>
<reference evidence="8 9" key="1">
    <citation type="submission" date="2016-11" db="EMBL/GenBank/DDBJ databases">
        <authorList>
            <person name="Jaros S."/>
            <person name="Januszkiewicz K."/>
            <person name="Wedrychowicz H."/>
        </authorList>
    </citation>
    <scope>NUCLEOTIDE SEQUENCE [LARGE SCALE GENOMIC DNA]</scope>
    <source>
        <strain evidence="8 9">DSM 26910</strain>
    </source>
</reference>
<dbReference type="Proteomes" id="UP000184164">
    <property type="component" value="Unassembled WGS sequence"/>
</dbReference>
<comment type="similarity">
    <text evidence="2">Belongs to the SusD family.</text>
</comment>
<keyword evidence="5" id="KW-0998">Cell outer membrane</keyword>